<dbReference type="CDD" id="cd01167">
    <property type="entry name" value="bac_FRK"/>
    <property type="match status" value="1"/>
</dbReference>
<evidence type="ECO:0000313" key="6">
    <source>
        <dbReference type="EMBL" id="RFT67980.1"/>
    </source>
</evidence>
<sequence>MRNVFCIGELLIDFVCRNSNVSLVDGSDFEKKAGGAPANVAAAITKLGGHATFMGQVGNDPFGDFLEQTLQHAHVDTSMLIKDKQTTLAFVSIDQDGERDFIFMRGADGEYHFNSIDLSKIKTNDLIHFGSATALLSSPLKDTYFQLMQYARDNGHFISFDPNYRSALITDTEQFAQDCLAFIKHAHFVKVSQEEAIMLSKESDLQQSALKLLNYGAKVVAITLGKDGTLLATKEGQTIIPSISIKQVDTTGAGDAFVGAMLYQIAKSEQTLSHNFKDLTEFISFANKVGAITCTNYGAIASLPSLTDIKAYD</sequence>
<dbReference type="PANTHER" id="PTHR43085">
    <property type="entry name" value="HEXOKINASE FAMILY MEMBER"/>
    <property type="match status" value="1"/>
</dbReference>
<dbReference type="SUPFAM" id="SSF53613">
    <property type="entry name" value="Ribokinase-like"/>
    <property type="match status" value="1"/>
</dbReference>
<evidence type="ECO:0000313" key="8">
    <source>
        <dbReference type="Proteomes" id="UP000264294"/>
    </source>
</evidence>
<dbReference type="GO" id="GO:0016301">
    <property type="term" value="F:kinase activity"/>
    <property type="evidence" value="ECO:0007669"/>
    <property type="project" value="UniProtKB-KW"/>
</dbReference>
<evidence type="ECO:0000259" key="4">
    <source>
        <dbReference type="Pfam" id="PF00294"/>
    </source>
</evidence>
<dbReference type="InterPro" id="IPR050306">
    <property type="entry name" value="PfkB_Carbo_kinase"/>
</dbReference>
<reference evidence="5 7" key="1">
    <citation type="submission" date="2014-04" db="EMBL/GenBank/DDBJ databases">
        <authorList>
            <person name="Bishop-Lilly K.A."/>
            <person name="Broomall S.M."/>
            <person name="Chain P.S."/>
            <person name="Chertkov O."/>
            <person name="Coyne S.R."/>
            <person name="Daligault H.E."/>
            <person name="Davenport K.W."/>
            <person name="Erkkila T."/>
            <person name="Frey K.G."/>
            <person name="Gibbons H.S."/>
            <person name="Gu W."/>
            <person name="Jaissle J."/>
            <person name="Johnson S.L."/>
            <person name="Koroleva G.I."/>
            <person name="Ladner J.T."/>
            <person name="Lo C.-C."/>
            <person name="Minogue T.D."/>
            <person name="Munk C."/>
            <person name="Palacios G.F."/>
            <person name="Redden C.L."/>
            <person name="Rosenzweig C.N."/>
            <person name="Scholz M.B."/>
            <person name="Teshima H."/>
            <person name="Xu Y."/>
        </authorList>
    </citation>
    <scope>NUCLEOTIDE SEQUENCE [LARGE SCALE GENOMIC DNA]</scope>
    <source>
        <strain evidence="5 7">BHP</strain>
    </source>
</reference>
<protein>
    <submittedName>
        <fullName evidence="5 6">Carbohydrate kinase</fullName>
    </submittedName>
</protein>
<evidence type="ECO:0000256" key="3">
    <source>
        <dbReference type="ARBA" id="ARBA00022777"/>
    </source>
</evidence>
<dbReference type="PANTHER" id="PTHR43085:SF54">
    <property type="entry name" value="PUTATIVE-RELATED"/>
    <property type="match status" value="1"/>
</dbReference>
<evidence type="ECO:0000256" key="2">
    <source>
        <dbReference type="ARBA" id="ARBA00022679"/>
    </source>
</evidence>
<dbReference type="AlphaFoldDB" id="A0A090ZFD1"/>
<dbReference type="Gene3D" id="3.40.1190.20">
    <property type="match status" value="1"/>
</dbReference>
<reference evidence="6 8" key="2">
    <citation type="submission" date="2018-08" db="EMBL/GenBank/DDBJ databases">
        <title>Bacillus clarus sp. nov. strain PS00077A.</title>
        <authorList>
            <person name="Mendez Acevedo M."/>
            <person name="Carroll L."/>
            <person name="Mukherjee M."/>
            <person name="Wiedmann M."/>
            <person name="Kovac J."/>
        </authorList>
    </citation>
    <scope>NUCLEOTIDE SEQUENCE [LARGE SCALE GENOMIC DNA]</scope>
    <source>
        <strain evidence="6 8">PS00077A</strain>
    </source>
</reference>
<dbReference type="InterPro" id="IPR002173">
    <property type="entry name" value="Carboh/pur_kinase_PfkB_CS"/>
</dbReference>
<dbReference type="Proteomes" id="UP000264294">
    <property type="component" value="Unassembled WGS sequence"/>
</dbReference>
<dbReference type="InterPro" id="IPR011611">
    <property type="entry name" value="PfkB_dom"/>
</dbReference>
<keyword evidence="2" id="KW-0808">Transferase</keyword>
<evidence type="ECO:0000313" key="5">
    <source>
        <dbReference type="EMBL" id="KFN02951.1"/>
    </source>
</evidence>
<dbReference type="PROSITE" id="PS00584">
    <property type="entry name" value="PFKB_KINASES_2"/>
    <property type="match status" value="1"/>
</dbReference>
<dbReference type="Proteomes" id="UP000029389">
    <property type="component" value="Unassembled WGS sequence"/>
</dbReference>
<comment type="similarity">
    <text evidence="1">Belongs to the carbohydrate kinase PfkB family.</text>
</comment>
<dbReference type="EMBL" id="JMQC01000008">
    <property type="protein sequence ID" value="KFN02951.1"/>
    <property type="molecule type" value="Genomic_DNA"/>
</dbReference>
<comment type="caution">
    <text evidence="5">The sequence shown here is derived from an EMBL/GenBank/DDBJ whole genome shotgun (WGS) entry which is preliminary data.</text>
</comment>
<keyword evidence="8" id="KW-1185">Reference proteome</keyword>
<feature type="domain" description="Carbohydrate kinase PfkB" evidence="4">
    <location>
        <begin position="1"/>
        <end position="305"/>
    </location>
</feature>
<organism evidence="5 7">
    <name type="scientific">Bacillus clarus</name>
    <dbReference type="NCBI Taxonomy" id="2338372"/>
    <lineage>
        <taxon>Bacteria</taxon>
        <taxon>Bacillati</taxon>
        <taxon>Bacillota</taxon>
        <taxon>Bacilli</taxon>
        <taxon>Bacillales</taxon>
        <taxon>Bacillaceae</taxon>
        <taxon>Bacillus</taxon>
        <taxon>Bacillus cereus group</taxon>
    </lineage>
</organism>
<dbReference type="PROSITE" id="PS00583">
    <property type="entry name" value="PFKB_KINASES_1"/>
    <property type="match status" value="1"/>
</dbReference>
<evidence type="ECO:0000313" key="7">
    <source>
        <dbReference type="Proteomes" id="UP000029389"/>
    </source>
</evidence>
<dbReference type="PATRIC" id="fig|1405.8.peg.3370"/>
<dbReference type="Pfam" id="PF00294">
    <property type="entry name" value="PfkB"/>
    <property type="match status" value="1"/>
</dbReference>
<proteinExistence type="inferred from homology"/>
<dbReference type="EMBL" id="QVOD01000004">
    <property type="protein sequence ID" value="RFT67980.1"/>
    <property type="molecule type" value="Genomic_DNA"/>
</dbReference>
<evidence type="ECO:0000256" key="1">
    <source>
        <dbReference type="ARBA" id="ARBA00010688"/>
    </source>
</evidence>
<keyword evidence="3 5" id="KW-0418">Kinase</keyword>
<dbReference type="FunFam" id="3.40.1190.20:FF:000044">
    <property type="entry name" value="Carbohydrate kinase"/>
    <property type="match status" value="1"/>
</dbReference>
<gene>
    <name evidence="6" type="ORF">D0U04_05870</name>
    <name evidence="5" type="ORF">DJ93_3287</name>
</gene>
<name>A0A090ZFD1_9BACI</name>
<accession>A0A090ZFD1</accession>
<dbReference type="RefSeq" id="WP_042982043.1">
    <property type="nucleotide sequence ID" value="NZ_JMQC01000008.1"/>
</dbReference>
<dbReference type="InterPro" id="IPR029056">
    <property type="entry name" value="Ribokinase-like"/>
</dbReference>